<comment type="caution">
    <text evidence="2">The sequence shown here is derived from an EMBL/GenBank/DDBJ whole genome shotgun (WGS) entry which is preliminary data.</text>
</comment>
<sequence>MKCTSPIEKKKTMCSVEVEYMAMVGTTCEVLGLRIGFRLYVASWMFVIFTVQLEGECFGFLYLSTSYVNLRLVLRFLFILEVYLIDTNLQLVPPFDKHNFSDWKSKSMEVLEFMDFDMFDVVNKGPIVAMHQSSNDGASNSKLKGKSVPGYNKEEKRMLNLDVKARLDIGNSLPFSVYCLVQNCSTVQEITTTLSSAFEKENSSDNEVKCFLTHIVESHTDTSHDCVWILNVDSPRTAKDLKSEWDDTSAYQS</sequence>
<keyword evidence="1" id="KW-0472">Membrane</keyword>
<evidence type="ECO:0000256" key="1">
    <source>
        <dbReference type="SAM" id="Phobius"/>
    </source>
</evidence>
<keyword evidence="3" id="KW-1185">Reference proteome</keyword>
<evidence type="ECO:0000313" key="3">
    <source>
        <dbReference type="Proteomes" id="UP000235145"/>
    </source>
</evidence>
<name>A0A9R1UHP9_LACSA</name>
<proteinExistence type="predicted"/>
<protein>
    <submittedName>
        <fullName evidence="2">Uncharacterized protein</fullName>
    </submittedName>
</protein>
<keyword evidence="1" id="KW-1133">Transmembrane helix</keyword>
<dbReference type="EMBL" id="NBSK02000009">
    <property type="protein sequence ID" value="KAJ0187178.1"/>
    <property type="molecule type" value="Genomic_DNA"/>
</dbReference>
<dbReference type="Proteomes" id="UP000235145">
    <property type="component" value="Unassembled WGS sequence"/>
</dbReference>
<dbReference type="AlphaFoldDB" id="A0A9R1UHP9"/>
<evidence type="ECO:0000313" key="2">
    <source>
        <dbReference type="EMBL" id="KAJ0187178.1"/>
    </source>
</evidence>
<organism evidence="2 3">
    <name type="scientific">Lactuca sativa</name>
    <name type="common">Garden lettuce</name>
    <dbReference type="NCBI Taxonomy" id="4236"/>
    <lineage>
        <taxon>Eukaryota</taxon>
        <taxon>Viridiplantae</taxon>
        <taxon>Streptophyta</taxon>
        <taxon>Embryophyta</taxon>
        <taxon>Tracheophyta</taxon>
        <taxon>Spermatophyta</taxon>
        <taxon>Magnoliopsida</taxon>
        <taxon>eudicotyledons</taxon>
        <taxon>Gunneridae</taxon>
        <taxon>Pentapetalae</taxon>
        <taxon>asterids</taxon>
        <taxon>campanulids</taxon>
        <taxon>Asterales</taxon>
        <taxon>Asteraceae</taxon>
        <taxon>Cichorioideae</taxon>
        <taxon>Cichorieae</taxon>
        <taxon>Lactucinae</taxon>
        <taxon>Lactuca</taxon>
    </lineage>
</organism>
<keyword evidence="1" id="KW-0812">Transmembrane</keyword>
<feature type="transmembrane region" description="Helical" evidence="1">
    <location>
        <begin position="39"/>
        <end position="62"/>
    </location>
</feature>
<accession>A0A9R1UHP9</accession>
<gene>
    <name evidence="2" type="ORF">LSAT_V11C900480560</name>
</gene>
<reference evidence="2 3" key="1">
    <citation type="journal article" date="2017" name="Nat. Commun.">
        <title>Genome assembly with in vitro proximity ligation data and whole-genome triplication in lettuce.</title>
        <authorList>
            <person name="Reyes-Chin-Wo S."/>
            <person name="Wang Z."/>
            <person name="Yang X."/>
            <person name="Kozik A."/>
            <person name="Arikit S."/>
            <person name="Song C."/>
            <person name="Xia L."/>
            <person name="Froenicke L."/>
            <person name="Lavelle D.O."/>
            <person name="Truco M.J."/>
            <person name="Xia R."/>
            <person name="Zhu S."/>
            <person name="Xu C."/>
            <person name="Xu H."/>
            <person name="Xu X."/>
            <person name="Cox K."/>
            <person name="Korf I."/>
            <person name="Meyers B.C."/>
            <person name="Michelmore R.W."/>
        </authorList>
    </citation>
    <scope>NUCLEOTIDE SEQUENCE [LARGE SCALE GENOMIC DNA]</scope>
    <source>
        <strain evidence="3">cv. Salinas</strain>
        <tissue evidence="2">Seedlings</tissue>
    </source>
</reference>